<dbReference type="SUPFAM" id="SSF53955">
    <property type="entry name" value="Lysozyme-like"/>
    <property type="match status" value="1"/>
</dbReference>
<gene>
    <name evidence="4" type="ORF">AS592_00445</name>
</gene>
<reference evidence="4 5" key="1">
    <citation type="submission" date="2015-11" db="EMBL/GenBank/DDBJ databases">
        <title>Draft genome of Sulfurovum riftiae 1812E, a member of the Epsilonproteobacteria isolated from the tube of the deep-sea hydrothermal vent tubewom Riftia pachyptila.</title>
        <authorList>
            <person name="Vetriani C."/>
            <person name="Giovannelli D."/>
        </authorList>
    </citation>
    <scope>NUCLEOTIDE SEQUENCE [LARGE SCALE GENOMIC DNA]</scope>
    <source>
        <strain evidence="4 5">1812E</strain>
    </source>
</reference>
<sequence>MFKTLLSTLVILLALGTTNIEAKTFTYSQVHNMPRSVEKDYYIWRFLNQRSTTASQARAIIKEVNNTNKKLREAYKKKTGVNPPNITHKPYVTEQQKADWKHQAEGNKLFDEGIRLVQKKKLQRALTYFHKAHEVYLKRWEKDKSLFWIYLLTKEKKYLYKIKRDSTHINMYTLLAADITHSQYPKSIITPRVSRKSVSHIDETNPIHWAKMKIKVKKPDADLTALAEDCESQATIGMNTYIKAKACNYRKSYFPMPYRNIMKQYPVERQALIYAIARQESRFVPASVSRSFALGMMQFMPFLIDHVAKKTGRHIDYDDMFNPKVAIEFANFHLDYLNKWLYHPLFVAYAYNGGIGFTKKLIKNRRYFRPGPFEPYLSMEKITNVEAREYGKRVLTNYVIYMNKLGKSTRLLPYIKTLTNPSKTDRFR</sequence>
<dbReference type="InterPro" id="IPR023346">
    <property type="entry name" value="Lysozyme-like_dom_sf"/>
</dbReference>
<dbReference type="PANTHER" id="PTHR37423">
    <property type="entry name" value="SOLUBLE LYTIC MUREIN TRANSGLYCOSYLASE-RELATED"/>
    <property type="match status" value="1"/>
</dbReference>
<feature type="domain" description="Transglycosylase SLT" evidence="3">
    <location>
        <begin position="269"/>
        <end position="366"/>
    </location>
</feature>
<dbReference type="EMBL" id="LNKT01000008">
    <property type="protein sequence ID" value="KYJ87011.1"/>
    <property type="molecule type" value="Genomic_DNA"/>
</dbReference>
<dbReference type="Pfam" id="PF01464">
    <property type="entry name" value="SLT"/>
    <property type="match status" value="1"/>
</dbReference>
<proteinExistence type="inferred from homology"/>
<dbReference type="InterPro" id="IPR008258">
    <property type="entry name" value="Transglycosylase_SLT_dom_1"/>
</dbReference>
<evidence type="ECO:0000256" key="1">
    <source>
        <dbReference type="ARBA" id="ARBA00007734"/>
    </source>
</evidence>
<keyword evidence="5" id="KW-1185">Reference proteome</keyword>
<evidence type="ECO:0000313" key="4">
    <source>
        <dbReference type="EMBL" id="KYJ87011.1"/>
    </source>
</evidence>
<comment type="caution">
    <text evidence="4">The sequence shown here is derived from an EMBL/GenBank/DDBJ whole genome shotgun (WGS) entry which is preliminary data.</text>
</comment>
<dbReference type="PANTHER" id="PTHR37423:SF2">
    <property type="entry name" value="MEMBRANE-BOUND LYTIC MUREIN TRANSGLYCOSYLASE C"/>
    <property type="match status" value="1"/>
</dbReference>
<keyword evidence="2" id="KW-0732">Signal</keyword>
<feature type="signal peptide" evidence="2">
    <location>
        <begin position="1"/>
        <end position="22"/>
    </location>
</feature>
<dbReference type="AlphaFoldDB" id="A0A151CHL7"/>
<dbReference type="STRING" id="1630136.AS592_00445"/>
<evidence type="ECO:0000256" key="2">
    <source>
        <dbReference type="SAM" id="SignalP"/>
    </source>
</evidence>
<dbReference type="Proteomes" id="UP000075359">
    <property type="component" value="Unassembled WGS sequence"/>
</dbReference>
<dbReference type="Gene3D" id="1.10.530.10">
    <property type="match status" value="1"/>
</dbReference>
<dbReference type="OrthoDB" id="5525175at2"/>
<organism evidence="4 5">
    <name type="scientific">Sulfurovum riftiae</name>
    <dbReference type="NCBI Taxonomy" id="1630136"/>
    <lineage>
        <taxon>Bacteria</taxon>
        <taxon>Pseudomonadati</taxon>
        <taxon>Campylobacterota</taxon>
        <taxon>Epsilonproteobacteria</taxon>
        <taxon>Campylobacterales</taxon>
        <taxon>Sulfurovaceae</taxon>
        <taxon>Sulfurovum</taxon>
    </lineage>
</organism>
<dbReference type="CDD" id="cd13401">
    <property type="entry name" value="Slt70-like"/>
    <property type="match status" value="1"/>
</dbReference>
<evidence type="ECO:0000313" key="5">
    <source>
        <dbReference type="Proteomes" id="UP000075359"/>
    </source>
</evidence>
<accession>A0A151CHL7</accession>
<comment type="similarity">
    <text evidence="1">Belongs to the transglycosylase Slt family.</text>
</comment>
<dbReference type="RefSeq" id="WP_067329633.1">
    <property type="nucleotide sequence ID" value="NZ_LNKT01000008.1"/>
</dbReference>
<evidence type="ECO:0000259" key="3">
    <source>
        <dbReference type="Pfam" id="PF01464"/>
    </source>
</evidence>
<protein>
    <submittedName>
        <fullName evidence="4">Lytic murein transglycosylase</fullName>
    </submittedName>
</protein>
<name>A0A151CHL7_9BACT</name>
<feature type="chain" id="PRO_5007578527" evidence="2">
    <location>
        <begin position="23"/>
        <end position="428"/>
    </location>
</feature>